<evidence type="ECO:0000256" key="8">
    <source>
        <dbReference type="PIRSR" id="PIRSR001589-1"/>
    </source>
</evidence>
<feature type="active site" description="For GATase activity" evidence="8">
    <location>
        <position position="2"/>
    </location>
</feature>
<reference evidence="12 13" key="1">
    <citation type="submission" date="2019-11" db="EMBL/GenBank/DDBJ databases">
        <authorList>
            <person name="Zhang X.Y."/>
        </authorList>
    </citation>
    <scope>NUCLEOTIDE SEQUENCE [LARGE SCALE GENOMIC DNA]</scope>
    <source>
        <strain evidence="12 13">C176</strain>
    </source>
</reference>
<dbReference type="GO" id="GO:0006529">
    <property type="term" value="P:asparagine biosynthetic process"/>
    <property type="evidence" value="ECO:0007669"/>
    <property type="project" value="UniProtKB-KW"/>
</dbReference>
<evidence type="ECO:0000313" key="13">
    <source>
        <dbReference type="Proteomes" id="UP000433788"/>
    </source>
</evidence>
<sequence length="630" mass="70294">MCGLAGFIDFSGHGDESLAAVMANTLTHRGPDDSGVWVGDVGNARIGLGHRRLSIIDIRPESAQPMSYGGFQIVYNGEIYNYAEVRDALTALGHVFQTHSDTEVLLHAFAQWGPACVKRLIGMFAFVVVDTHAAKIHFFRDRAGVKPIYIYQKNGLCIFGSELKALHVHPGFEKQIDEDAFSRYFDYGYVPSGQCIFRDAKKLQPGTYETIDLVTGSREVQCYWSVEAQYQAQQSTIDYPGALEQLGGLLDSACRYRMVADVPVGLFLSGGYDSTAVLASLAQSSSHPIKAFTIGFETGNNELPQAQQIAAHLGAEHYAYTCTEHDARAIIPDLPETYDEPFADSSAIPTTLVSRFAAGHVKVALSADGGDETFYGYTSYAQLGRRIAKLRRLPSVTRRPIAAVLRASASVLPATKIRQRQMLQGLGAALHEDDRTMAARLHVVARQLPRDYRRALFMGFCDAERVHGLCTTRSTDVLDEAAAWDYANYLVDDILVKVDRATMSASLEGREPLLDHRLAEFAARLPISYKYDGGRQKRILKDYVHQYVPEKIMAGPKRGFTIPVLRWLREDLSDLLDEHLSAECLAESGLFNVGAVVQLVEDFRQNRVHYTPLIWKLLMFQMWYQRWMKA</sequence>
<dbReference type="InterPro" id="IPR033738">
    <property type="entry name" value="AsnB_N"/>
</dbReference>
<keyword evidence="8" id="KW-0028">Amino-acid biosynthesis</keyword>
<dbReference type="InterPro" id="IPR051786">
    <property type="entry name" value="ASN_synthetase/amidase"/>
</dbReference>
<evidence type="ECO:0000256" key="6">
    <source>
        <dbReference type="ARBA" id="ARBA00022962"/>
    </source>
</evidence>
<dbReference type="EC" id="6.3.5.4" evidence="3"/>
<comment type="pathway">
    <text evidence="1">Amino-acid biosynthesis; L-asparagine biosynthesis; L-asparagine from L-aspartate (L-Gln route): step 1/1.</text>
</comment>
<dbReference type="GO" id="GO:0004066">
    <property type="term" value="F:asparagine synthase (glutamine-hydrolyzing) activity"/>
    <property type="evidence" value="ECO:0007669"/>
    <property type="project" value="UniProtKB-EC"/>
</dbReference>
<evidence type="ECO:0000313" key="12">
    <source>
        <dbReference type="EMBL" id="MRH78528.1"/>
    </source>
</evidence>
<keyword evidence="6 8" id="KW-0315">Glutamine amidotransferase</keyword>
<dbReference type="CDD" id="cd01991">
    <property type="entry name" value="Asn_synthase_B_C"/>
    <property type="match status" value="1"/>
</dbReference>
<dbReference type="GO" id="GO:0005524">
    <property type="term" value="F:ATP binding"/>
    <property type="evidence" value="ECO:0007669"/>
    <property type="project" value="UniProtKB-KW"/>
</dbReference>
<dbReference type="InterPro" id="IPR029055">
    <property type="entry name" value="Ntn_hydrolases_N"/>
</dbReference>
<dbReference type="Gene3D" id="3.40.50.620">
    <property type="entry name" value="HUPs"/>
    <property type="match status" value="1"/>
</dbReference>
<protein>
    <recommendedName>
        <fullName evidence="3">asparagine synthase (glutamine-hydrolyzing)</fullName>
        <ecNumber evidence="3">6.3.5.4</ecNumber>
    </recommendedName>
</protein>
<accession>A0A6N7QTR2</accession>
<dbReference type="CDD" id="cd00712">
    <property type="entry name" value="AsnB"/>
    <property type="match status" value="1"/>
</dbReference>
<keyword evidence="12" id="KW-0436">Ligase</keyword>
<dbReference type="Pfam" id="PF13522">
    <property type="entry name" value="GATase_6"/>
    <property type="match status" value="1"/>
</dbReference>
<dbReference type="PIRSF" id="PIRSF001589">
    <property type="entry name" value="Asn_synthetase_glu-h"/>
    <property type="match status" value="1"/>
</dbReference>
<dbReference type="Gene3D" id="3.60.20.10">
    <property type="entry name" value="Glutamine Phosphoribosylpyrophosphate, subunit 1, domain 1"/>
    <property type="match status" value="1"/>
</dbReference>
<keyword evidence="13" id="KW-1185">Reference proteome</keyword>
<feature type="domain" description="Glutamine amidotransferase type-2" evidence="11">
    <location>
        <begin position="2"/>
        <end position="214"/>
    </location>
</feature>
<organism evidence="12 13">
    <name type="scientific">Spiribacter salilacus</name>
    <dbReference type="NCBI Taxonomy" id="2664894"/>
    <lineage>
        <taxon>Bacteria</taxon>
        <taxon>Pseudomonadati</taxon>
        <taxon>Pseudomonadota</taxon>
        <taxon>Gammaproteobacteria</taxon>
        <taxon>Chromatiales</taxon>
        <taxon>Ectothiorhodospiraceae</taxon>
        <taxon>Spiribacter</taxon>
    </lineage>
</organism>
<feature type="binding site" evidence="9">
    <location>
        <position position="294"/>
    </location>
    <ligand>
        <name>ATP</name>
        <dbReference type="ChEBI" id="CHEBI:30616"/>
    </ligand>
</feature>
<keyword evidence="8" id="KW-0061">Asparagine biosynthesis</keyword>
<comment type="similarity">
    <text evidence="2">Belongs to the asparagine synthetase family.</text>
</comment>
<dbReference type="PANTHER" id="PTHR43284:SF1">
    <property type="entry name" value="ASPARAGINE SYNTHETASE"/>
    <property type="match status" value="1"/>
</dbReference>
<dbReference type="Proteomes" id="UP000433788">
    <property type="component" value="Unassembled WGS sequence"/>
</dbReference>
<feature type="site" description="Important for beta-aspartyl-AMP intermediate formation" evidence="10">
    <location>
        <position position="368"/>
    </location>
</feature>
<dbReference type="PROSITE" id="PS51278">
    <property type="entry name" value="GATASE_TYPE_2"/>
    <property type="match status" value="1"/>
</dbReference>
<feature type="binding site" evidence="9">
    <location>
        <position position="101"/>
    </location>
    <ligand>
        <name>L-glutamine</name>
        <dbReference type="ChEBI" id="CHEBI:58359"/>
    </ligand>
</feature>
<dbReference type="SUPFAM" id="SSF52402">
    <property type="entry name" value="Adenine nucleotide alpha hydrolases-like"/>
    <property type="match status" value="1"/>
</dbReference>
<evidence type="ECO:0000256" key="4">
    <source>
        <dbReference type="ARBA" id="ARBA00022741"/>
    </source>
</evidence>
<dbReference type="InterPro" id="IPR006426">
    <property type="entry name" value="Asn_synth_AEB"/>
</dbReference>
<name>A0A6N7QTR2_9GAMM</name>
<dbReference type="SUPFAM" id="SSF56235">
    <property type="entry name" value="N-terminal nucleophile aminohydrolases (Ntn hydrolases)"/>
    <property type="match status" value="1"/>
</dbReference>
<evidence type="ECO:0000256" key="10">
    <source>
        <dbReference type="PIRSR" id="PIRSR001589-3"/>
    </source>
</evidence>
<dbReference type="InterPro" id="IPR001962">
    <property type="entry name" value="Asn_synthase"/>
</dbReference>
<gene>
    <name evidence="12" type="primary">asnB</name>
    <name evidence="12" type="ORF">GH984_07395</name>
</gene>
<evidence type="ECO:0000256" key="7">
    <source>
        <dbReference type="ARBA" id="ARBA00048741"/>
    </source>
</evidence>
<dbReference type="EMBL" id="WJPP01000003">
    <property type="protein sequence ID" value="MRH78528.1"/>
    <property type="molecule type" value="Genomic_DNA"/>
</dbReference>
<dbReference type="RefSeq" id="WP_153719559.1">
    <property type="nucleotide sequence ID" value="NZ_WJPP01000003.1"/>
</dbReference>
<evidence type="ECO:0000259" key="11">
    <source>
        <dbReference type="PROSITE" id="PS51278"/>
    </source>
</evidence>
<evidence type="ECO:0000256" key="2">
    <source>
        <dbReference type="ARBA" id="ARBA00005752"/>
    </source>
</evidence>
<evidence type="ECO:0000256" key="3">
    <source>
        <dbReference type="ARBA" id="ARBA00012737"/>
    </source>
</evidence>
<dbReference type="InterPro" id="IPR017932">
    <property type="entry name" value="GATase_2_dom"/>
</dbReference>
<proteinExistence type="inferred from homology"/>
<comment type="catalytic activity">
    <reaction evidence="7">
        <text>L-aspartate + L-glutamine + ATP + H2O = L-asparagine + L-glutamate + AMP + diphosphate + H(+)</text>
        <dbReference type="Rhea" id="RHEA:12228"/>
        <dbReference type="ChEBI" id="CHEBI:15377"/>
        <dbReference type="ChEBI" id="CHEBI:15378"/>
        <dbReference type="ChEBI" id="CHEBI:29985"/>
        <dbReference type="ChEBI" id="CHEBI:29991"/>
        <dbReference type="ChEBI" id="CHEBI:30616"/>
        <dbReference type="ChEBI" id="CHEBI:33019"/>
        <dbReference type="ChEBI" id="CHEBI:58048"/>
        <dbReference type="ChEBI" id="CHEBI:58359"/>
        <dbReference type="ChEBI" id="CHEBI:456215"/>
        <dbReference type="EC" id="6.3.5.4"/>
    </reaction>
</comment>
<evidence type="ECO:0000256" key="5">
    <source>
        <dbReference type="ARBA" id="ARBA00022840"/>
    </source>
</evidence>
<evidence type="ECO:0000256" key="1">
    <source>
        <dbReference type="ARBA" id="ARBA00005187"/>
    </source>
</evidence>
<dbReference type="GO" id="GO:0005829">
    <property type="term" value="C:cytosol"/>
    <property type="evidence" value="ECO:0007669"/>
    <property type="project" value="TreeGrafter"/>
</dbReference>
<keyword evidence="4 9" id="KW-0547">Nucleotide-binding</keyword>
<evidence type="ECO:0000256" key="9">
    <source>
        <dbReference type="PIRSR" id="PIRSR001589-2"/>
    </source>
</evidence>
<dbReference type="NCBIfam" id="TIGR01536">
    <property type="entry name" value="asn_synth_AEB"/>
    <property type="match status" value="1"/>
</dbReference>
<comment type="caution">
    <text evidence="12">The sequence shown here is derived from an EMBL/GenBank/DDBJ whole genome shotgun (WGS) entry which is preliminary data.</text>
</comment>
<dbReference type="Pfam" id="PF00733">
    <property type="entry name" value="Asn_synthase"/>
    <property type="match status" value="1"/>
</dbReference>
<dbReference type="AlphaFoldDB" id="A0A6N7QTR2"/>
<dbReference type="InterPro" id="IPR014729">
    <property type="entry name" value="Rossmann-like_a/b/a_fold"/>
</dbReference>
<dbReference type="PANTHER" id="PTHR43284">
    <property type="entry name" value="ASPARAGINE SYNTHETASE (GLUTAMINE-HYDROLYZING)"/>
    <property type="match status" value="1"/>
</dbReference>
<keyword evidence="5 9" id="KW-0067">ATP-binding</keyword>